<feature type="compositionally biased region" description="Acidic residues" evidence="1">
    <location>
        <begin position="138"/>
        <end position="157"/>
    </location>
</feature>
<protein>
    <submittedName>
        <fullName evidence="2">Uncharacterized protein</fullName>
    </submittedName>
</protein>
<organism evidence="2 3">
    <name type="scientific">Cercophora newfieldiana</name>
    <dbReference type="NCBI Taxonomy" id="92897"/>
    <lineage>
        <taxon>Eukaryota</taxon>
        <taxon>Fungi</taxon>
        <taxon>Dikarya</taxon>
        <taxon>Ascomycota</taxon>
        <taxon>Pezizomycotina</taxon>
        <taxon>Sordariomycetes</taxon>
        <taxon>Sordariomycetidae</taxon>
        <taxon>Sordariales</taxon>
        <taxon>Lasiosphaeriaceae</taxon>
        <taxon>Cercophora</taxon>
    </lineage>
</organism>
<proteinExistence type="predicted"/>
<keyword evidence="3" id="KW-1185">Reference proteome</keyword>
<accession>A0AA39XST1</accession>
<dbReference type="Proteomes" id="UP001174936">
    <property type="component" value="Unassembled WGS sequence"/>
</dbReference>
<name>A0AA39XST1_9PEZI</name>
<reference evidence="2" key="1">
    <citation type="submission" date="2023-06" db="EMBL/GenBank/DDBJ databases">
        <title>Genome-scale phylogeny and comparative genomics of the fungal order Sordariales.</title>
        <authorList>
            <consortium name="Lawrence Berkeley National Laboratory"/>
            <person name="Hensen N."/>
            <person name="Bonometti L."/>
            <person name="Westerberg I."/>
            <person name="Brannstrom I.O."/>
            <person name="Guillou S."/>
            <person name="Cros-Aarteil S."/>
            <person name="Calhoun S."/>
            <person name="Haridas S."/>
            <person name="Kuo A."/>
            <person name="Mondo S."/>
            <person name="Pangilinan J."/>
            <person name="Riley R."/>
            <person name="Labutti K."/>
            <person name="Andreopoulos B."/>
            <person name="Lipzen A."/>
            <person name="Chen C."/>
            <person name="Yanf M."/>
            <person name="Daum C."/>
            <person name="Ng V."/>
            <person name="Clum A."/>
            <person name="Steindorff A."/>
            <person name="Ohm R."/>
            <person name="Martin F."/>
            <person name="Silar P."/>
            <person name="Natvig D."/>
            <person name="Lalanne C."/>
            <person name="Gautier V."/>
            <person name="Ament-Velasquez S.L."/>
            <person name="Kruys A."/>
            <person name="Hutchinson M.I."/>
            <person name="Powell A.J."/>
            <person name="Barry K."/>
            <person name="Miller A.N."/>
            <person name="Grigoriev I.V."/>
            <person name="Debuchy R."/>
            <person name="Gladieux P."/>
            <person name="Thoren M.H."/>
            <person name="Johannesson H."/>
        </authorList>
    </citation>
    <scope>NUCLEOTIDE SEQUENCE</scope>
    <source>
        <strain evidence="2">SMH2532-1</strain>
    </source>
</reference>
<evidence type="ECO:0000256" key="1">
    <source>
        <dbReference type="SAM" id="MobiDB-lite"/>
    </source>
</evidence>
<sequence length="466" mass="51951">MFPGPFSASSVPADSFLTLRPIWPRRKPAEYALKTLLDTNEFFSEREVRSAKHILDNGKLGLDQFEALLELLVPDPRRTPRQRNGSFGSYLGPFSHLGAPKTNRFLDPGQHQLEDDESPLKRFQSLSNRGVRYRIACDEIDNEGMGNEDETKDDDNSSENGDTGNLLPTLQMQSLTVSESSPPAIKWRTPDETTVVGFLVQIISALALQIQPVQRLPVCVANAQEETFNFGPITSTIPQGAAAAGKRRMAPNLEEDGQELAQQKGKKTVSQQPAQPAIFHARIDGGIPTCLRDGVGLIAIFEAKRSRRDDNDVEVRVQQTMEHVALIWERHTRPESQVSAEASSTSTSTSTNTIKQQRYHTLMITQDATDIYVNFSTYCNAYLDYLFERGSTKVVPSDLDADVTPYLFIQELGPFDVNSKRDLRLFIEVVLVLLVRQLDSSVYAGSLIRGALRDISGDSDKDEHPR</sequence>
<feature type="compositionally biased region" description="Polar residues" evidence="1">
    <location>
        <begin position="158"/>
        <end position="167"/>
    </location>
</feature>
<dbReference type="AlphaFoldDB" id="A0AA39XST1"/>
<feature type="region of interest" description="Disordered" evidence="1">
    <location>
        <begin position="137"/>
        <end position="167"/>
    </location>
</feature>
<comment type="caution">
    <text evidence="2">The sequence shown here is derived from an EMBL/GenBank/DDBJ whole genome shotgun (WGS) entry which is preliminary data.</text>
</comment>
<evidence type="ECO:0000313" key="2">
    <source>
        <dbReference type="EMBL" id="KAK0639584.1"/>
    </source>
</evidence>
<dbReference type="EMBL" id="JAULSV010000007">
    <property type="protein sequence ID" value="KAK0639584.1"/>
    <property type="molecule type" value="Genomic_DNA"/>
</dbReference>
<gene>
    <name evidence="2" type="ORF">B0T16DRAFT_463244</name>
</gene>
<evidence type="ECO:0000313" key="3">
    <source>
        <dbReference type="Proteomes" id="UP001174936"/>
    </source>
</evidence>